<keyword evidence="3" id="KW-0678">Repressor</keyword>
<dbReference type="Proteomes" id="UP000078224">
    <property type="component" value="Unassembled WGS sequence"/>
</dbReference>
<evidence type="ECO:0000256" key="8">
    <source>
        <dbReference type="ARBA" id="ARBA00033135"/>
    </source>
</evidence>
<dbReference type="PATRIC" id="fig|1354272.4.peg.816"/>
<name>A0A1B7K060_9GAMM</name>
<keyword evidence="10" id="KW-1185">Reference proteome</keyword>
<dbReference type="GO" id="GO:0006276">
    <property type="term" value="P:plasmid maintenance"/>
    <property type="evidence" value="ECO:0007669"/>
    <property type="project" value="InterPro"/>
</dbReference>
<protein>
    <recommendedName>
        <fullName evidence="2">Toxin CcdB</fullName>
    </recommendedName>
    <alternativeName>
        <fullName evidence="8">Cytotoxic protein CcdB</fullName>
    </alternativeName>
    <alternativeName>
        <fullName evidence="7">Protein LetD</fullName>
    </alternativeName>
</protein>
<evidence type="ECO:0000256" key="4">
    <source>
        <dbReference type="ARBA" id="ARBA00022649"/>
    </source>
</evidence>
<accession>A0A1B7K060</accession>
<keyword evidence="4" id="KW-1277">Toxin-antitoxin system</keyword>
<dbReference type="GO" id="GO:0008657">
    <property type="term" value="F:DNA topoisomerase type II (double strand cut, ATP-hydrolyzing) inhibitor activity"/>
    <property type="evidence" value="ECO:0007669"/>
    <property type="project" value="InterPro"/>
</dbReference>
<dbReference type="AlphaFoldDB" id="A0A1B7K060"/>
<evidence type="ECO:0000256" key="7">
    <source>
        <dbReference type="ARBA" id="ARBA00029628"/>
    </source>
</evidence>
<proteinExistence type="inferred from homology"/>
<sequence>MQYHLYLNRGDRIRYPYLLDIQSDIIDMLNTRLVIPLYDSKLVQKPLPERLNPIIYIDTHAFILMTHQMASVPLSVLGKKVIHIKNEREKIKQAIDLLIDGF</sequence>
<dbReference type="Pfam" id="PF01845">
    <property type="entry name" value="CcdB"/>
    <property type="match status" value="1"/>
</dbReference>
<dbReference type="InterPro" id="IPR011067">
    <property type="entry name" value="Plasmid_toxin/cell-grow_inhib"/>
</dbReference>
<evidence type="ECO:0000313" key="10">
    <source>
        <dbReference type="Proteomes" id="UP000078224"/>
    </source>
</evidence>
<gene>
    <name evidence="9" type="ORF">M998_0792</name>
</gene>
<dbReference type="OrthoDB" id="9813510at2"/>
<organism evidence="9 10">
    <name type="scientific">Providencia heimbachae ATCC 35613</name>
    <dbReference type="NCBI Taxonomy" id="1354272"/>
    <lineage>
        <taxon>Bacteria</taxon>
        <taxon>Pseudomonadati</taxon>
        <taxon>Pseudomonadota</taxon>
        <taxon>Gammaproteobacteria</taxon>
        <taxon>Enterobacterales</taxon>
        <taxon>Morganellaceae</taxon>
        <taxon>Providencia</taxon>
    </lineage>
</organism>
<evidence type="ECO:0000256" key="3">
    <source>
        <dbReference type="ARBA" id="ARBA00022491"/>
    </source>
</evidence>
<comment type="caution">
    <text evidence="9">The sequence shown here is derived from an EMBL/GenBank/DDBJ whole genome shotgun (WGS) entry which is preliminary data.</text>
</comment>
<evidence type="ECO:0000256" key="2">
    <source>
        <dbReference type="ARBA" id="ARBA00015075"/>
    </source>
</evidence>
<dbReference type="EMBL" id="LXEW01000015">
    <property type="protein sequence ID" value="OAT53543.1"/>
    <property type="molecule type" value="Genomic_DNA"/>
</dbReference>
<evidence type="ECO:0000256" key="1">
    <source>
        <dbReference type="ARBA" id="ARBA00005230"/>
    </source>
</evidence>
<evidence type="ECO:0000256" key="5">
    <source>
        <dbReference type="ARBA" id="ARBA00023015"/>
    </source>
</evidence>
<evidence type="ECO:0000256" key="6">
    <source>
        <dbReference type="ARBA" id="ARBA00023163"/>
    </source>
</evidence>
<keyword evidence="6" id="KW-0804">Transcription</keyword>
<evidence type="ECO:0000313" key="9">
    <source>
        <dbReference type="EMBL" id="OAT53543.1"/>
    </source>
</evidence>
<keyword evidence="5" id="KW-0805">Transcription regulation</keyword>
<dbReference type="SUPFAM" id="SSF50118">
    <property type="entry name" value="Cell growth inhibitor/plasmid maintenance toxic component"/>
    <property type="match status" value="1"/>
</dbReference>
<dbReference type="RefSeq" id="WP_068907667.1">
    <property type="nucleotide sequence ID" value="NZ_LXEW01000015.1"/>
</dbReference>
<dbReference type="Gene3D" id="2.30.30.110">
    <property type="match status" value="1"/>
</dbReference>
<comment type="similarity">
    <text evidence="1">Belongs to the CcdB toxin family.</text>
</comment>
<dbReference type="InterPro" id="IPR002712">
    <property type="entry name" value="CcdB"/>
</dbReference>
<reference evidence="9 10" key="1">
    <citation type="submission" date="2016-04" db="EMBL/GenBank/DDBJ databases">
        <title>ATOL: Assembling a taxonomically balanced genome-scale reconstruction of the evolutionary history of the Enterobacteriaceae.</title>
        <authorList>
            <person name="Plunkett G.III."/>
            <person name="Neeno-Eckwall E.C."/>
            <person name="Glasner J.D."/>
            <person name="Perna N.T."/>
        </authorList>
    </citation>
    <scope>NUCLEOTIDE SEQUENCE [LARGE SCALE GENOMIC DNA]</scope>
    <source>
        <strain evidence="9 10">ATCC 35613</strain>
    </source>
</reference>